<dbReference type="EMBL" id="PJEO01000016">
    <property type="protein sequence ID" value="PKQ45957.1"/>
    <property type="molecule type" value="Genomic_DNA"/>
</dbReference>
<sequence length="76" mass="8581">MARKDDILKSFLTHELLESKYELKKEELPNTVREALNSDKPIVKAIALIVEGLEKSPTASDNELRNSVLQFLNTAI</sequence>
<keyword evidence="2" id="KW-1185">Reference proteome</keyword>
<dbReference type="Proteomes" id="UP000233435">
    <property type="component" value="Unassembled WGS sequence"/>
</dbReference>
<evidence type="ECO:0000313" key="2">
    <source>
        <dbReference type="Proteomes" id="UP000233435"/>
    </source>
</evidence>
<comment type="caution">
    <text evidence="1">The sequence shown here is derived from an EMBL/GenBank/DDBJ whole genome shotgun (WGS) entry which is preliminary data.</text>
</comment>
<accession>A0A2N3HLY9</accession>
<dbReference type="RefSeq" id="WP_106658983.1">
    <property type="nucleotide sequence ID" value="NZ_PJEO01000016.1"/>
</dbReference>
<protein>
    <submittedName>
        <fullName evidence="1">Uncharacterized protein</fullName>
    </submittedName>
</protein>
<name>A0A2N3HLY9_9FLAO</name>
<reference evidence="1 2" key="1">
    <citation type="submission" date="2017-12" db="EMBL/GenBank/DDBJ databases">
        <title>Confluentibacter flavum sp. nov., isolated from the saline lake.</title>
        <authorList>
            <person name="Yu L."/>
        </authorList>
    </citation>
    <scope>NUCLEOTIDE SEQUENCE [LARGE SCALE GENOMIC DNA]</scope>
    <source>
        <strain evidence="1 2">3B</strain>
    </source>
</reference>
<evidence type="ECO:0000313" key="1">
    <source>
        <dbReference type="EMBL" id="PKQ45957.1"/>
    </source>
</evidence>
<proteinExistence type="predicted"/>
<dbReference type="AlphaFoldDB" id="A0A2N3HLY9"/>
<gene>
    <name evidence="1" type="ORF">CSW08_05930</name>
</gene>
<dbReference type="OrthoDB" id="1446613at2"/>
<organism evidence="1 2">
    <name type="scientific">Confluentibacter flavum</name>
    <dbReference type="NCBI Taxonomy" id="1909700"/>
    <lineage>
        <taxon>Bacteria</taxon>
        <taxon>Pseudomonadati</taxon>
        <taxon>Bacteroidota</taxon>
        <taxon>Flavobacteriia</taxon>
        <taxon>Flavobacteriales</taxon>
        <taxon>Flavobacteriaceae</taxon>
        <taxon>Confluentibacter</taxon>
    </lineage>
</organism>